<comment type="similarity">
    <text evidence="2 9 10">Belongs to the phosphoglycerate kinase family.</text>
</comment>
<comment type="pathway">
    <text evidence="9">Carbohydrate degradation; glycolysis; pyruvate from D-glyceraldehyde 3-phosphate: step 2/5.</text>
</comment>
<comment type="caution">
    <text evidence="9">Lacks conserved residue(s) required for the propagation of feature annotation.</text>
</comment>
<dbReference type="InterPro" id="IPR015824">
    <property type="entry name" value="Phosphoglycerate_kinase_N"/>
</dbReference>
<dbReference type="EMBL" id="JBHSCR010000016">
    <property type="protein sequence ID" value="MFC4349253.1"/>
    <property type="molecule type" value="Genomic_DNA"/>
</dbReference>
<evidence type="ECO:0000256" key="4">
    <source>
        <dbReference type="ARBA" id="ARBA00013061"/>
    </source>
</evidence>
<evidence type="ECO:0000256" key="6">
    <source>
        <dbReference type="ARBA" id="ARBA00022741"/>
    </source>
</evidence>
<dbReference type="SUPFAM" id="SSF53748">
    <property type="entry name" value="Phosphoglycerate kinase"/>
    <property type="match status" value="1"/>
</dbReference>
<dbReference type="InterPro" id="IPR001576">
    <property type="entry name" value="Phosphoglycerate_kinase"/>
</dbReference>
<name>A0ABV8UDB6_9PROT</name>
<feature type="binding site" evidence="9">
    <location>
        <begin position="345"/>
        <end position="348"/>
    </location>
    <ligand>
        <name>ATP</name>
        <dbReference type="ChEBI" id="CHEBI:30616"/>
    </ligand>
</feature>
<comment type="subunit">
    <text evidence="3 9">Monomer.</text>
</comment>
<evidence type="ECO:0000256" key="2">
    <source>
        <dbReference type="ARBA" id="ARBA00008982"/>
    </source>
</evidence>
<dbReference type="Gene3D" id="3.40.50.1260">
    <property type="entry name" value="Phosphoglycerate kinase, N-terminal domain"/>
    <property type="match status" value="2"/>
</dbReference>
<dbReference type="Pfam" id="PF00162">
    <property type="entry name" value="PGK"/>
    <property type="match status" value="1"/>
</dbReference>
<feature type="binding site" evidence="9">
    <location>
        <begin position="60"/>
        <end position="63"/>
    </location>
    <ligand>
        <name>substrate</name>
    </ligand>
</feature>
<keyword evidence="6 9" id="KW-0547">Nucleotide-binding</keyword>
<feature type="binding site" evidence="9">
    <location>
        <position position="110"/>
    </location>
    <ligand>
        <name>substrate</name>
    </ligand>
</feature>
<keyword evidence="9" id="KW-0963">Cytoplasm</keyword>
<dbReference type="GO" id="GO:0016301">
    <property type="term" value="F:kinase activity"/>
    <property type="evidence" value="ECO:0007669"/>
    <property type="project" value="UniProtKB-KW"/>
</dbReference>
<evidence type="ECO:0000256" key="10">
    <source>
        <dbReference type="RuleBase" id="RU000532"/>
    </source>
</evidence>
<feature type="binding site" evidence="9">
    <location>
        <begin position="22"/>
        <end position="24"/>
    </location>
    <ligand>
        <name>substrate</name>
    </ligand>
</feature>
<dbReference type="HAMAP" id="MF_00145">
    <property type="entry name" value="Phosphoglyc_kinase"/>
    <property type="match status" value="1"/>
</dbReference>
<feature type="binding site" evidence="9">
    <location>
        <position position="315"/>
    </location>
    <ligand>
        <name>ATP</name>
        <dbReference type="ChEBI" id="CHEBI:30616"/>
    </ligand>
</feature>
<keyword evidence="9" id="KW-0324">Glycolysis</keyword>
<evidence type="ECO:0000256" key="9">
    <source>
        <dbReference type="HAMAP-Rule" id="MF_00145"/>
    </source>
</evidence>
<dbReference type="Proteomes" id="UP001595776">
    <property type="component" value="Unassembled WGS sequence"/>
</dbReference>
<dbReference type="PRINTS" id="PR00477">
    <property type="entry name" value="PHGLYCKINASE"/>
</dbReference>
<gene>
    <name evidence="9" type="primary">pgk</name>
    <name evidence="11" type="ORF">ACFO5Q_15480</name>
</gene>
<keyword evidence="7 9" id="KW-0418">Kinase</keyword>
<evidence type="ECO:0000256" key="1">
    <source>
        <dbReference type="ARBA" id="ARBA00000642"/>
    </source>
</evidence>
<organism evidence="11 12">
    <name type="scientific">Kordiimonas lipolytica</name>
    <dbReference type="NCBI Taxonomy" id="1662421"/>
    <lineage>
        <taxon>Bacteria</taxon>
        <taxon>Pseudomonadati</taxon>
        <taxon>Pseudomonadota</taxon>
        <taxon>Alphaproteobacteria</taxon>
        <taxon>Kordiimonadales</taxon>
        <taxon>Kordiimonadaceae</taxon>
        <taxon>Kordiimonas</taxon>
    </lineage>
</organism>
<protein>
    <recommendedName>
        <fullName evidence="4 9">Phosphoglycerate kinase</fullName>
        <ecNumber evidence="4 9">2.7.2.3</ecNumber>
    </recommendedName>
</protein>
<dbReference type="PANTHER" id="PTHR11406">
    <property type="entry name" value="PHOSPHOGLYCERATE KINASE"/>
    <property type="match status" value="1"/>
</dbReference>
<comment type="catalytic activity">
    <reaction evidence="1 9 10">
        <text>(2R)-3-phosphoglycerate + ATP = (2R)-3-phospho-glyceroyl phosphate + ADP</text>
        <dbReference type="Rhea" id="RHEA:14801"/>
        <dbReference type="ChEBI" id="CHEBI:30616"/>
        <dbReference type="ChEBI" id="CHEBI:57604"/>
        <dbReference type="ChEBI" id="CHEBI:58272"/>
        <dbReference type="ChEBI" id="CHEBI:456216"/>
        <dbReference type="EC" id="2.7.2.3"/>
    </reaction>
</comment>
<comment type="caution">
    <text evidence="11">The sequence shown here is derived from an EMBL/GenBank/DDBJ whole genome shotgun (WGS) entry which is preliminary data.</text>
</comment>
<feature type="binding site" evidence="9">
    <location>
        <position position="37"/>
    </location>
    <ligand>
        <name>substrate</name>
    </ligand>
</feature>
<evidence type="ECO:0000256" key="5">
    <source>
        <dbReference type="ARBA" id="ARBA00022679"/>
    </source>
</evidence>
<dbReference type="RefSeq" id="WP_068146806.1">
    <property type="nucleotide sequence ID" value="NZ_JBHSCR010000016.1"/>
</dbReference>
<evidence type="ECO:0000256" key="8">
    <source>
        <dbReference type="ARBA" id="ARBA00022840"/>
    </source>
</evidence>
<comment type="subcellular location">
    <subcellularLocation>
        <location evidence="9">Cytoplasm</location>
    </subcellularLocation>
</comment>
<dbReference type="EC" id="2.7.2.3" evidence="4 9"/>
<feature type="binding site" evidence="9">
    <location>
        <position position="143"/>
    </location>
    <ligand>
        <name>substrate</name>
    </ligand>
</feature>
<dbReference type="PIRSF" id="PIRSF000724">
    <property type="entry name" value="Pgk"/>
    <property type="match status" value="1"/>
</dbReference>
<evidence type="ECO:0000256" key="7">
    <source>
        <dbReference type="ARBA" id="ARBA00022777"/>
    </source>
</evidence>
<sequence>MAFKRISDLGDLTGKTAVVRVDLNVPMADGKVTDDTRLQAVKPTVDAIAAQGGRSVLLAHFGRPKGQVVPEMSLRPVVPALAAVLGRSVGFAELGDALPSDEVVVMENTRFFPGEEKNDPELAAKFAALGDVYVNDAFSAAHRAHASTEAIARLLPNAAGETMGAELEALEAALGKPERPVVAVVGGAKVSSKLAVLENLVAKVDHLIIGGGMANTFLFAQGFDIGSSLCEKDLKDTALKILANADKAGCKVHLPSDVVVAREFKAHAANEVKPADAVVDGEMILDAGPATVAGLADVLAECKTLVWNGPMGAFEMEPFDMATVALAKAAGKLTDEGKILTVAGGGDTVAALAHAGVKDSFTHISTAGGAFLEWMEGKALPGVVALG</sequence>
<proteinExistence type="inferred from homology"/>
<keyword evidence="5 9" id="KW-0808">Transferase</keyword>
<keyword evidence="12" id="KW-1185">Reference proteome</keyword>
<dbReference type="InterPro" id="IPR036043">
    <property type="entry name" value="Phosphoglycerate_kinase_sf"/>
</dbReference>
<evidence type="ECO:0000313" key="12">
    <source>
        <dbReference type="Proteomes" id="UP001595776"/>
    </source>
</evidence>
<evidence type="ECO:0000313" key="11">
    <source>
        <dbReference type="EMBL" id="MFC4349253.1"/>
    </source>
</evidence>
<accession>A0ABV8UDB6</accession>
<keyword evidence="8 9" id="KW-0067">ATP-binding</keyword>
<reference evidence="12" key="1">
    <citation type="journal article" date="2019" name="Int. J. Syst. Evol. Microbiol.">
        <title>The Global Catalogue of Microorganisms (GCM) 10K type strain sequencing project: providing services to taxonomists for standard genome sequencing and annotation.</title>
        <authorList>
            <consortium name="The Broad Institute Genomics Platform"/>
            <consortium name="The Broad Institute Genome Sequencing Center for Infectious Disease"/>
            <person name="Wu L."/>
            <person name="Ma J."/>
        </authorList>
    </citation>
    <scope>NUCLEOTIDE SEQUENCE [LARGE SCALE GENOMIC DNA]</scope>
    <source>
        <strain evidence="12">CGMCC 1.15304</strain>
    </source>
</reference>
<evidence type="ECO:0000256" key="3">
    <source>
        <dbReference type="ARBA" id="ARBA00011245"/>
    </source>
</evidence>
<dbReference type="PANTHER" id="PTHR11406:SF23">
    <property type="entry name" value="PHOSPHOGLYCERATE KINASE 1, CHLOROPLASTIC-RELATED"/>
    <property type="match status" value="1"/>
</dbReference>
<feature type="binding site" evidence="9">
    <location>
        <position position="193"/>
    </location>
    <ligand>
        <name>ATP</name>
        <dbReference type="ChEBI" id="CHEBI:30616"/>
    </ligand>
</feature>